<comment type="caution">
    <text evidence="1">The sequence shown here is derived from an EMBL/GenBank/DDBJ whole genome shotgun (WGS) entry which is preliminary data.</text>
</comment>
<gene>
    <name evidence="1" type="ORF">BON30_20575</name>
</gene>
<name>A0A1L9B8P8_9BACT</name>
<sequence>MVIPPHLASTVKLIRSAFSEGIPQDEYLPLLAVLYPFMADENLAEVASMLTGRDRGATLNDVYAAGAGVGFSQEAVARVKNRLEAVGLDEWSQENS</sequence>
<protein>
    <recommendedName>
        <fullName evidence="3">DUF3349 domain-containing protein</fullName>
    </recommendedName>
</protein>
<evidence type="ECO:0000313" key="1">
    <source>
        <dbReference type="EMBL" id="OJH38635.1"/>
    </source>
</evidence>
<dbReference type="Proteomes" id="UP000182229">
    <property type="component" value="Unassembled WGS sequence"/>
</dbReference>
<proteinExistence type="predicted"/>
<evidence type="ECO:0000313" key="2">
    <source>
        <dbReference type="Proteomes" id="UP000182229"/>
    </source>
</evidence>
<accession>A0A1L9B8P8</accession>
<dbReference type="Pfam" id="PF11829">
    <property type="entry name" value="DUF3349"/>
    <property type="match status" value="1"/>
</dbReference>
<reference evidence="1 2" key="2">
    <citation type="submission" date="2016-12" db="EMBL/GenBank/DDBJ databases">
        <title>Draft Genome Sequence of Cystobacter ferrugineus Strain Cbfe23.</title>
        <authorList>
            <person name="Akbar S."/>
            <person name="Dowd S.E."/>
            <person name="Stevens D.C."/>
        </authorList>
    </citation>
    <scope>NUCLEOTIDE SEQUENCE [LARGE SCALE GENOMIC DNA]</scope>
    <source>
        <strain evidence="1 2">Cbfe23</strain>
    </source>
</reference>
<dbReference type="OrthoDB" id="4350726at2"/>
<dbReference type="InterPro" id="IPR044918">
    <property type="entry name" value="DUF3349_helical"/>
</dbReference>
<reference evidence="2" key="1">
    <citation type="submission" date="2016-11" db="EMBL/GenBank/DDBJ databases">
        <authorList>
            <person name="Shukria A."/>
            <person name="Stevens D.C."/>
        </authorList>
    </citation>
    <scope>NUCLEOTIDE SEQUENCE [LARGE SCALE GENOMIC DNA]</scope>
    <source>
        <strain evidence="2">Cbfe23</strain>
    </source>
</reference>
<dbReference type="EMBL" id="MPIN01000005">
    <property type="protein sequence ID" value="OJH38635.1"/>
    <property type="molecule type" value="Genomic_DNA"/>
</dbReference>
<dbReference type="InterPro" id="IPR021784">
    <property type="entry name" value="DUF3349"/>
</dbReference>
<organism evidence="1 2">
    <name type="scientific">Cystobacter ferrugineus</name>
    <dbReference type="NCBI Taxonomy" id="83449"/>
    <lineage>
        <taxon>Bacteria</taxon>
        <taxon>Pseudomonadati</taxon>
        <taxon>Myxococcota</taxon>
        <taxon>Myxococcia</taxon>
        <taxon>Myxococcales</taxon>
        <taxon>Cystobacterineae</taxon>
        <taxon>Archangiaceae</taxon>
        <taxon>Cystobacter</taxon>
    </lineage>
</organism>
<dbReference type="RefSeq" id="WP_071900082.1">
    <property type="nucleotide sequence ID" value="NZ_MPIN01000005.1"/>
</dbReference>
<keyword evidence="2" id="KW-1185">Reference proteome</keyword>
<dbReference type="Gene3D" id="1.10.150.430">
    <property type="entry name" value="DUF3349, helical bundle"/>
    <property type="match status" value="1"/>
</dbReference>
<evidence type="ECO:0008006" key="3">
    <source>
        <dbReference type="Google" id="ProtNLM"/>
    </source>
</evidence>
<dbReference type="AlphaFoldDB" id="A0A1L9B8P8"/>
<dbReference type="STRING" id="83449.BON30_20575"/>